<sequence length="242" mass="26257">MKKFKKIGLWVVSILLVLLAAGFIYIKSSTYHPTPQATKSASQAKKLDNALVFKGNPDKPSIIFYQGALVDNASYSIWASKVAEAGYSVYLLKEPLNLAIFNPDLAEKVIKDEHLSQYIVGGHSLGGVMASRFAAGQQDNSALEGVFFLASYPDQKGSLKDYKGKVLSLVGSKDGVLNQSSYEKAKAYLPQQTVNVTLDGGNHAGFGSYGAQKGDNQADISNEKQQEEIAAELIKWLQTSEK</sequence>
<dbReference type="GO" id="GO:0016787">
    <property type="term" value="F:hydrolase activity"/>
    <property type="evidence" value="ECO:0007669"/>
    <property type="project" value="UniProtKB-KW"/>
</dbReference>
<dbReference type="Pfam" id="PF12695">
    <property type="entry name" value="Abhydrolase_5"/>
    <property type="match status" value="1"/>
</dbReference>
<organism evidence="2 3">
    <name type="scientific">Lactococcus garvieae</name>
    <dbReference type="NCBI Taxonomy" id="1363"/>
    <lineage>
        <taxon>Bacteria</taxon>
        <taxon>Bacillati</taxon>
        <taxon>Bacillota</taxon>
        <taxon>Bacilli</taxon>
        <taxon>Lactobacillales</taxon>
        <taxon>Streptococcaceae</taxon>
        <taxon>Lactococcus</taxon>
    </lineage>
</organism>
<feature type="domain" description="Alpha/beta hydrolase fold-5" evidence="1">
    <location>
        <begin position="61"/>
        <end position="227"/>
    </location>
</feature>
<dbReference type="InterPro" id="IPR029058">
    <property type="entry name" value="AB_hydrolase_fold"/>
</dbReference>
<dbReference type="RefSeq" id="WP_074749976.1">
    <property type="nucleotide sequence ID" value="NZ_CAXVJC010000003.1"/>
</dbReference>
<dbReference type="Proteomes" id="UP000181969">
    <property type="component" value="Unassembled WGS sequence"/>
</dbReference>
<evidence type="ECO:0000313" key="2">
    <source>
        <dbReference type="EMBL" id="SFL08953.1"/>
    </source>
</evidence>
<name>A0A1I4EUS4_9LACT</name>
<reference evidence="2 3" key="1">
    <citation type="submission" date="2016-10" db="EMBL/GenBank/DDBJ databases">
        <authorList>
            <person name="de Groot N.N."/>
        </authorList>
    </citation>
    <scope>NUCLEOTIDE SEQUENCE [LARGE SCALE GENOMIC DNA]</scope>
    <source>
        <strain evidence="2 3">M79</strain>
    </source>
</reference>
<dbReference type="AlphaFoldDB" id="A0A1I4EUS4"/>
<dbReference type="SUPFAM" id="SSF53474">
    <property type="entry name" value="alpha/beta-Hydrolases"/>
    <property type="match status" value="1"/>
</dbReference>
<gene>
    <name evidence="2" type="ORF">SAMN05216438_101186</name>
</gene>
<evidence type="ECO:0000259" key="1">
    <source>
        <dbReference type="Pfam" id="PF12695"/>
    </source>
</evidence>
<dbReference type="InterPro" id="IPR029059">
    <property type="entry name" value="AB_hydrolase_5"/>
</dbReference>
<protein>
    <submittedName>
        <fullName evidence="2">Alpha/beta hydrolase family protein</fullName>
    </submittedName>
</protein>
<dbReference type="Gene3D" id="3.40.50.1820">
    <property type="entry name" value="alpha/beta hydrolase"/>
    <property type="match status" value="1"/>
</dbReference>
<evidence type="ECO:0000313" key="3">
    <source>
        <dbReference type="Proteomes" id="UP000181969"/>
    </source>
</evidence>
<keyword evidence="2" id="KW-0378">Hydrolase</keyword>
<dbReference type="OrthoDB" id="9780932at2"/>
<accession>A0A1I4EUS4</accession>
<dbReference type="EMBL" id="FOTJ01000001">
    <property type="protein sequence ID" value="SFL08953.1"/>
    <property type="molecule type" value="Genomic_DNA"/>
</dbReference>
<proteinExistence type="predicted"/>